<evidence type="ECO:0000259" key="4">
    <source>
        <dbReference type="Pfam" id="PF07635"/>
    </source>
</evidence>
<evidence type="ECO:0000259" key="2">
    <source>
        <dbReference type="Pfam" id="PF07583"/>
    </source>
</evidence>
<evidence type="ECO:0000259" key="3">
    <source>
        <dbReference type="Pfam" id="PF07587"/>
    </source>
</evidence>
<dbReference type="InterPro" id="IPR013320">
    <property type="entry name" value="ConA-like_dom_sf"/>
</dbReference>
<dbReference type="SUPFAM" id="SSF46626">
    <property type="entry name" value="Cytochrome c"/>
    <property type="match status" value="1"/>
</dbReference>
<dbReference type="Pfam" id="PF07583">
    <property type="entry name" value="PSCyt2"/>
    <property type="match status" value="1"/>
</dbReference>
<dbReference type="InterPro" id="IPR022655">
    <property type="entry name" value="DUF1553"/>
</dbReference>
<dbReference type="InterPro" id="IPR011444">
    <property type="entry name" value="DUF1549"/>
</dbReference>
<evidence type="ECO:0000313" key="6">
    <source>
        <dbReference type="Proteomes" id="UP000316213"/>
    </source>
</evidence>
<dbReference type="SUPFAM" id="SSF49899">
    <property type="entry name" value="Concanavalin A-like lectins/glucanases"/>
    <property type="match status" value="1"/>
</dbReference>
<dbReference type="PANTHER" id="PTHR35889">
    <property type="entry name" value="CYCLOINULO-OLIGOSACCHARIDE FRUCTANOTRANSFERASE-RELATED"/>
    <property type="match status" value="1"/>
</dbReference>
<gene>
    <name evidence="5" type="ORF">Pla100_62880</name>
</gene>
<comment type="caution">
    <text evidence="5">The sequence shown here is derived from an EMBL/GenBank/DDBJ whole genome shotgun (WGS) entry which is preliminary data.</text>
</comment>
<dbReference type="RefSeq" id="WP_146583046.1">
    <property type="nucleotide sequence ID" value="NZ_SJPM01000051.1"/>
</dbReference>
<feature type="coiled-coil region" evidence="1">
    <location>
        <begin position="373"/>
        <end position="400"/>
    </location>
</feature>
<organism evidence="5 6">
    <name type="scientific">Neorhodopirellula pilleata</name>
    <dbReference type="NCBI Taxonomy" id="2714738"/>
    <lineage>
        <taxon>Bacteria</taxon>
        <taxon>Pseudomonadati</taxon>
        <taxon>Planctomycetota</taxon>
        <taxon>Planctomycetia</taxon>
        <taxon>Pirellulales</taxon>
        <taxon>Pirellulaceae</taxon>
        <taxon>Neorhodopirellula</taxon>
    </lineage>
</organism>
<keyword evidence="1" id="KW-0175">Coiled coil</keyword>
<feature type="domain" description="Cytochrome C Planctomycete-type" evidence="4">
    <location>
        <begin position="39"/>
        <end position="88"/>
    </location>
</feature>
<dbReference type="Pfam" id="PF13385">
    <property type="entry name" value="Laminin_G_3"/>
    <property type="match status" value="1"/>
</dbReference>
<dbReference type="GO" id="GO:0009055">
    <property type="term" value="F:electron transfer activity"/>
    <property type="evidence" value="ECO:0007669"/>
    <property type="project" value="InterPro"/>
</dbReference>
<dbReference type="Pfam" id="PF07635">
    <property type="entry name" value="PSCyt1"/>
    <property type="match status" value="1"/>
</dbReference>
<dbReference type="InterPro" id="IPR011429">
    <property type="entry name" value="Cyt_c_Planctomycete-type"/>
</dbReference>
<feature type="domain" description="DUF1549" evidence="2">
    <location>
        <begin position="139"/>
        <end position="353"/>
    </location>
</feature>
<dbReference type="GO" id="GO:0020037">
    <property type="term" value="F:heme binding"/>
    <property type="evidence" value="ECO:0007669"/>
    <property type="project" value="InterPro"/>
</dbReference>
<protein>
    <submittedName>
        <fullName evidence="5">Planctomycete cytochrome C</fullName>
    </submittedName>
</protein>
<dbReference type="Proteomes" id="UP000316213">
    <property type="component" value="Unassembled WGS sequence"/>
</dbReference>
<dbReference type="OrthoDB" id="127107at2"/>
<dbReference type="EMBL" id="SJPM01000051">
    <property type="protein sequence ID" value="TWT85186.1"/>
    <property type="molecule type" value="Genomic_DNA"/>
</dbReference>
<sequence>MKLISAFLAVTTVVALGRSTAAGEIDFNRDIRSILSDRCYFCHGPDTNTQEAGLRLDSREEAQEVIDSGDLVKRIMSADPDLQMPPPDSKLSLSEDEKGLLQRWLDEGAEYQGHWSFTPIPDTVAVPNVENSQWCRSTLDQFVLAKIEASGMTPSREADSLRWLRRASLDLTGLPPTSQQIDSFSKEVEKARVENRSVQRVYESAVDEMLSAEAFGEHMAVAWLDSARYADSYGYQSDKLNTQWPFRDWVVNAFNDNLPYDQFLTWQMAGDLLNEPSREQVLATAFNRIHRLNNEGGAVFEEWRLENVADRVHTFGTAMLGLTMECCRCHDHKYDPISQRDYYALSAFFNSIDESGVYDRTEKVPSPSILLPTEEQSDQLESARRMLAVAEADYQRSIDEAQQRFSDWKSNTTSHKVIPDLRLALGFDSGFSDSLKAIYHPSESDRAWTQMPELVEVTESPIAQLAPTLAADNRDGEHSRKAMKLDGERGITTKGIEPLDRWIPFSVVITLRETKRSALRGLIAHHTRGTDCGYNGWDLTIEDGHLESRMYRDWPGNAIGVRSLETIPPDAWCQVAATYDGSSQASGLKLFFNGSELKTTILRDNLKKSCNVKVDHGGEFVLGQRFRARGFTDGLIDDVRLYTRALTVTELKSLASGDDLHPTLAYYVSAMDEAARRSLDALTAARKEVAMAEETMHEIPIMQETQQPRPAHVLARGEYDAPKTAETRVDRGTPSGIGFPFPQDASLDRKGLAQWLTDPRHPLTARVAVNRFWGNFFTEPLVRTPENFGLQGELPTHPELLDWLARDFVESGWNVKRFCKNIVLSATYRQDSLANKEQLQRDPTNRLLARGPAHRLGAEQIRDLALAASGLLNPEVGGPPVSPYQPGEDLWKESNGMSPPYQQSVGQSLYRRSLYSVWKRTAPLPNMLAFDSTSREVCTVKRSRTNTPLQALVLLNDIQFVEAARVMAQTLIEIKDDGESIQEAFLRLTGQRPDAEELQILKQLLHDEREFFAAHPADATQFIAIGDAKVTGDERLASLAALTTVCQAILNLDATIWKR</sequence>
<accession>A0A5C5ZDG6</accession>
<proteinExistence type="predicted"/>
<reference evidence="5 6" key="1">
    <citation type="submission" date="2019-02" db="EMBL/GenBank/DDBJ databases">
        <title>Deep-cultivation of Planctomycetes and their phenomic and genomic characterization uncovers novel biology.</title>
        <authorList>
            <person name="Wiegand S."/>
            <person name="Jogler M."/>
            <person name="Boedeker C."/>
            <person name="Pinto D."/>
            <person name="Vollmers J."/>
            <person name="Rivas-Marin E."/>
            <person name="Kohn T."/>
            <person name="Peeters S.H."/>
            <person name="Heuer A."/>
            <person name="Rast P."/>
            <person name="Oberbeckmann S."/>
            <person name="Bunk B."/>
            <person name="Jeske O."/>
            <person name="Meyerdierks A."/>
            <person name="Storesund J.E."/>
            <person name="Kallscheuer N."/>
            <person name="Luecker S."/>
            <person name="Lage O.M."/>
            <person name="Pohl T."/>
            <person name="Merkel B.J."/>
            <person name="Hornburger P."/>
            <person name="Mueller R.-W."/>
            <person name="Bruemmer F."/>
            <person name="Labrenz M."/>
            <person name="Spormann A.M."/>
            <person name="Op Den Camp H."/>
            <person name="Overmann J."/>
            <person name="Amann R."/>
            <person name="Jetten M.S.M."/>
            <person name="Mascher T."/>
            <person name="Medema M.H."/>
            <person name="Devos D.P."/>
            <person name="Kaster A.-K."/>
            <person name="Ovreas L."/>
            <person name="Rohde M."/>
            <person name="Galperin M.Y."/>
            <person name="Jogler C."/>
        </authorList>
    </citation>
    <scope>NUCLEOTIDE SEQUENCE [LARGE SCALE GENOMIC DNA]</scope>
    <source>
        <strain evidence="5 6">Pla100</strain>
    </source>
</reference>
<dbReference type="AlphaFoldDB" id="A0A5C5ZDG6"/>
<dbReference type="Gene3D" id="2.60.120.200">
    <property type="match status" value="1"/>
</dbReference>
<dbReference type="PANTHER" id="PTHR35889:SF3">
    <property type="entry name" value="F-BOX DOMAIN-CONTAINING PROTEIN"/>
    <property type="match status" value="1"/>
</dbReference>
<evidence type="ECO:0000313" key="5">
    <source>
        <dbReference type="EMBL" id="TWT85186.1"/>
    </source>
</evidence>
<evidence type="ECO:0000256" key="1">
    <source>
        <dbReference type="SAM" id="Coils"/>
    </source>
</evidence>
<dbReference type="Pfam" id="PF07587">
    <property type="entry name" value="PSD1"/>
    <property type="match status" value="1"/>
</dbReference>
<feature type="domain" description="DUF1553" evidence="3">
    <location>
        <begin position="749"/>
        <end position="1005"/>
    </location>
</feature>
<name>A0A5C5ZDG6_9BACT</name>
<keyword evidence="6" id="KW-1185">Reference proteome</keyword>
<dbReference type="InterPro" id="IPR036909">
    <property type="entry name" value="Cyt_c-like_dom_sf"/>
</dbReference>